<evidence type="ECO:0000313" key="11">
    <source>
        <dbReference type="EMBL" id="RTI49197.1"/>
    </source>
</evidence>
<evidence type="ECO:0000313" key="7">
    <source>
        <dbReference type="EMBL" id="RTH96215.1"/>
    </source>
</evidence>
<name>A0A430RI82_THESC</name>
<evidence type="ECO:0000313" key="18">
    <source>
        <dbReference type="Proteomes" id="UP000287467"/>
    </source>
</evidence>
<dbReference type="Proteomes" id="UP000287467">
    <property type="component" value="Unassembled WGS sequence"/>
</dbReference>
<dbReference type="EMBL" id="PELY01000332">
    <property type="protein sequence ID" value="RTH24083.1"/>
    <property type="molecule type" value="Genomic_DNA"/>
</dbReference>
<evidence type="ECO:0000313" key="12">
    <source>
        <dbReference type="Proteomes" id="UP000286734"/>
    </source>
</evidence>
<evidence type="ECO:0000313" key="4">
    <source>
        <dbReference type="EMBL" id="RTH13962.1"/>
    </source>
</evidence>
<evidence type="ECO:0000313" key="8">
    <source>
        <dbReference type="EMBL" id="RTI06894.1"/>
    </source>
</evidence>
<comment type="caution">
    <text evidence="4">The sequence shown here is derived from an EMBL/GenBank/DDBJ whole genome shotgun (WGS) entry which is preliminary data.</text>
</comment>
<dbReference type="EMBL" id="PELP01000581">
    <property type="protein sequence ID" value="RTG99343.1"/>
    <property type="molecule type" value="Genomic_DNA"/>
</dbReference>
<evidence type="ECO:0000313" key="22">
    <source>
        <dbReference type="Proteomes" id="UP000288347"/>
    </source>
</evidence>
<dbReference type="Proteomes" id="UP000287155">
    <property type="component" value="Unassembled WGS sequence"/>
</dbReference>
<dbReference type="Proteomes" id="UP000286734">
    <property type="component" value="Unassembled WGS sequence"/>
</dbReference>
<dbReference type="EMBL" id="PELM01000099">
    <property type="protein sequence ID" value="RTH03872.1"/>
    <property type="molecule type" value="Genomic_DNA"/>
</dbReference>
<evidence type="ECO:0000313" key="20">
    <source>
        <dbReference type="Proteomes" id="UP000288073"/>
    </source>
</evidence>
<dbReference type="EMBL" id="PELV01000421">
    <property type="protein sequence ID" value="RTH13962.1"/>
    <property type="molecule type" value="Genomic_DNA"/>
</dbReference>
<evidence type="ECO:0000313" key="16">
    <source>
        <dbReference type="Proteomes" id="UP000287306"/>
    </source>
</evidence>
<evidence type="ECO:0000313" key="5">
    <source>
        <dbReference type="EMBL" id="RTH24083.1"/>
    </source>
</evidence>
<dbReference type="EMBL" id="PELR01000111">
    <property type="protein sequence ID" value="RTH04634.1"/>
    <property type="molecule type" value="Genomic_DNA"/>
</dbReference>
<dbReference type="Proteomes" id="UP000288082">
    <property type="component" value="Unassembled WGS sequence"/>
</dbReference>
<dbReference type="EMBL" id="PEMJ01000313">
    <property type="protein sequence ID" value="RTI13086.1"/>
    <property type="molecule type" value="Genomic_DNA"/>
</dbReference>
<dbReference type="RefSeq" id="WP_019551160.1">
    <property type="nucleotide sequence ID" value="NZ_PELL01000111.1"/>
</dbReference>
<protein>
    <submittedName>
        <fullName evidence="4">Uncharacterized protein</fullName>
    </submittedName>
</protein>
<evidence type="ECO:0000313" key="2">
    <source>
        <dbReference type="EMBL" id="RTH03872.1"/>
    </source>
</evidence>
<dbReference type="Proteomes" id="UP000287439">
    <property type="component" value="Unassembled WGS sequence"/>
</dbReference>
<dbReference type="Proteomes" id="UP000287306">
    <property type="component" value="Unassembled WGS sequence"/>
</dbReference>
<evidence type="ECO:0000313" key="15">
    <source>
        <dbReference type="Proteomes" id="UP000287173"/>
    </source>
</evidence>
<dbReference type="Proteomes" id="UP000288347">
    <property type="component" value="Unassembled WGS sequence"/>
</dbReference>
<dbReference type="Proteomes" id="UP000287173">
    <property type="component" value="Unassembled WGS sequence"/>
</dbReference>
<evidence type="ECO:0000313" key="9">
    <source>
        <dbReference type="EMBL" id="RTI13086.1"/>
    </source>
</evidence>
<gene>
    <name evidence="11" type="ORF">CSW14_11640</name>
    <name evidence="10" type="ORF">CSW23_10240</name>
    <name evidence="9" type="ORF">CSW27_09015</name>
    <name evidence="7" type="ORF">CSW29_13395</name>
    <name evidence="8" type="ORF">CSW30_09695</name>
    <name evidence="6" type="ORF">CSW37_01075</name>
    <name evidence="5" type="ORF">CSW38_09605</name>
    <name evidence="4" type="ORF">CSW41_12980</name>
    <name evidence="3" type="ORF">CSW45_04895</name>
    <name evidence="1" type="ORF">CSW47_16105</name>
    <name evidence="2" type="ORF">CSW50_04110</name>
</gene>
<evidence type="ECO:0000313" key="17">
    <source>
        <dbReference type="Proteomes" id="UP000287439"/>
    </source>
</evidence>
<dbReference type="AlphaFoldDB" id="A0A430RI82"/>
<dbReference type="EMBL" id="PEMG01000333">
    <property type="protein sequence ID" value="RTI06894.1"/>
    <property type="molecule type" value="Genomic_DNA"/>
</dbReference>
<evidence type="ECO:0000313" key="3">
    <source>
        <dbReference type="EMBL" id="RTH04634.1"/>
    </source>
</evidence>
<organism evidence="4 17">
    <name type="scientific">Thermus scotoductus</name>
    <dbReference type="NCBI Taxonomy" id="37636"/>
    <lineage>
        <taxon>Bacteria</taxon>
        <taxon>Thermotogati</taxon>
        <taxon>Deinococcota</taxon>
        <taxon>Deinococci</taxon>
        <taxon>Thermales</taxon>
        <taxon>Thermaceae</taxon>
        <taxon>Thermus</taxon>
    </lineage>
</organism>
<sequence length="127" mass="14442">MEDPLAHLPRELLHKDPLGYVARGAQALPKDLRGAWLLGVVSGFLWPEAPVPKDLSAFFRRMEGAWREAEEYFLETGLDFPVLVSQWAREALDPLLHRKKEPPWESLALAFHGGQKLGRYLRSQARG</sequence>
<dbReference type="EMBL" id="PEMW01000444">
    <property type="protein sequence ID" value="RTI49197.1"/>
    <property type="molecule type" value="Genomic_DNA"/>
</dbReference>
<evidence type="ECO:0000313" key="21">
    <source>
        <dbReference type="Proteomes" id="UP000288082"/>
    </source>
</evidence>
<evidence type="ECO:0000313" key="14">
    <source>
        <dbReference type="Proteomes" id="UP000287155"/>
    </source>
</evidence>
<accession>A0A430RI82</accession>
<evidence type="ECO:0000313" key="19">
    <source>
        <dbReference type="Proteomes" id="UP000288051"/>
    </source>
</evidence>
<dbReference type="EMBL" id="PELZ01000022">
    <property type="protein sequence ID" value="RTH39943.1"/>
    <property type="molecule type" value="Genomic_DNA"/>
</dbReference>
<dbReference type="GeneID" id="93867153"/>
<dbReference type="EMBL" id="PEMN01000350">
    <property type="protein sequence ID" value="RTI14641.1"/>
    <property type="molecule type" value="Genomic_DNA"/>
</dbReference>
<evidence type="ECO:0000313" key="13">
    <source>
        <dbReference type="Proteomes" id="UP000286910"/>
    </source>
</evidence>
<dbReference type="Proteomes" id="UP000286910">
    <property type="component" value="Unassembled WGS sequence"/>
</dbReference>
<evidence type="ECO:0000313" key="1">
    <source>
        <dbReference type="EMBL" id="RTG99343.1"/>
    </source>
</evidence>
<proteinExistence type="predicted"/>
<evidence type="ECO:0000313" key="10">
    <source>
        <dbReference type="EMBL" id="RTI14641.1"/>
    </source>
</evidence>
<reference evidence="12 13" key="1">
    <citation type="journal article" date="2019" name="Extremophiles">
        <title>Biogeography of thermophiles and predominance of Thermus scotoductus in domestic water heaters.</title>
        <authorList>
            <person name="Wilpiszeski R.L."/>
            <person name="Zhang Z."/>
            <person name="House C.H."/>
        </authorList>
    </citation>
    <scope>NUCLEOTIDE SEQUENCE [LARGE SCALE GENOMIC DNA]</scope>
    <source>
        <strain evidence="10 20">10_S10</strain>
        <strain evidence="9 14">14_S14</strain>
        <strain evidence="7 22">16_S16</strain>
        <strain evidence="8 15">17_S17</strain>
        <strain evidence="11 18">1_S1</strain>
        <strain evidence="6 19">24_S24</strain>
        <strain evidence="5 16">25_S25</strain>
        <strain evidence="4 17">28_S28</strain>
        <strain evidence="3 13">32_S32</strain>
        <strain evidence="1 12">34_S34</strain>
        <strain evidence="2 21">38_S38</strain>
    </source>
</reference>
<evidence type="ECO:0000313" key="6">
    <source>
        <dbReference type="EMBL" id="RTH39943.1"/>
    </source>
</evidence>
<dbReference type="EMBL" id="PEMH01000408">
    <property type="protein sequence ID" value="RTH96215.1"/>
    <property type="molecule type" value="Genomic_DNA"/>
</dbReference>
<dbReference type="Proteomes" id="UP000288051">
    <property type="component" value="Unassembled WGS sequence"/>
</dbReference>
<dbReference type="Proteomes" id="UP000288073">
    <property type="component" value="Unassembled WGS sequence"/>
</dbReference>